<gene>
    <name evidence="1" type="ORF">V1477_013008</name>
</gene>
<dbReference type="AlphaFoldDB" id="A0ABD2BV76"/>
<keyword evidence="2" id="KW-1185">Reference proteome</keyword>
<sequence length="91" mass="9004">MGYLDAEQIYESLSLPSRTESGGGAVLALLLLLSRCSVPGGGVVVAAAAGAAGAAGAGAAVATAVANREFNLETTQTSTLQRSLSFFSSII</sequence>
<proteinExistence type="predicted"/>
<accession>A0ABD2BV76</accession>
<protein>
    <submittedName>
        <fullName evidence="1">Uncharacterized protein</fullName>
    </submittedName>
</protein>
<dbReference type="Proteomes" id="UP001607303">
    <property type="component" value="Unassembled WGS sequence"/>
</dbReference>
<comment type="caution">
    <text evidence="1">The sequence shown here is derived from an EMBL/GenBank/DDBJ whole genome shotgun (WGS) entry which is preliminary data.</text>
</comment>
<reference evidence="1 2" key="1">
    <citation type="journal article" date="2024" name="Ann. Entomol. Soc. Am.">
        <title>Genomic analyses of the southern and eastern yellowjacket wasps (Hymenoptera: Vespidae) reveal evolutionary signatures of social life.</title>
        <authorList>
            <person name="Catto M.A."/>
            <person name="Caine P.B."/>
            <person name="Orr S.E."/>
            <person name="Hunt B.G."/>
            <person name="Goodisman M.A.D."/>
        </authorList>
    </citation>
    <scope>NUCLEOTIDE SEQUENCE [LARGE SCALE GENOMIC DNA]</scope>
    <source>
        <strain evidence="1">232</strain>
        <tissue evidence="1">Head and thorax</tissue>
    </source>
</reference>
<evidence type="ECO:0000313" key="1">
    <source>
        <dbReference type="EMBL" id="KAL2736499.1"/>
    </source>
</evidence>
<name>A0ABD2BV76_VESMC</name>
<organism evidence="1 2">
    <name type="scientific">Vespula maculifrons</name>
    <name type="common">Eastern yellow jacket</name>
    <name type="synonym">Wasp</name>
    <dbReference type="NCBI Taxonomy" id="7453"/>
    <lineage>
        <taxon>Eukaryota</taxon>
        <taxon>Metazoa</taxon>
        <taxon>Ecdysozoa</taxon>
        <taxon>Arthropoda</taxon>
        <taxon>Hexapoda</taxon>
        <taxon>Insecta</taxon>
        <taxon>Pterygota</taxon>
        <taxon>Neoptera</taxon>
        <taxon>Endopterygota</taxon>
        <taxon>Hymenoptera</taxon>
        <taxon>Apocrita</taxon>
        <taxon>Aculeata</taxon>
        <taxon>Vespoidea</taxon>
        <taxon>Vespidae</taxon>
        <taxon>Vespinae</taxon>
        <taxon>Vespula</taxon>
    </lineage>
</organism>
<evidence type="ECO:0000313" key="2">
    <source>
        <dbReference type="Proteomes" id="UP001607303"/>
    </source>
</evidence>
<dbReference type="EMBL" id="JAYRBN010000066">
    <property type="protein sequence ID" value="KAL2736499.1"/>
    <property type="molecule type" value="Genomic_DNA"/>
</dbReference>